<dbReference type="PROSITE" id="PS01124">
    <property type="entry name" value="HTH_ARAC_FAMILY_2"/>
    <property type="match status" value="1"/>
</dbReference>
<dbReference type="InterPro" id="IPR018060">
    <property type="entry name" value="HTH_AraC"/>
</dbReference>
<feature type="domain" description="HTH araC/xylS-type" evidence="4">
    <location>
        <begin position="164"/>
        <end position="262"/>
    </location>
</feature>
<dbReference type="InterPro" id="IPR003313">
    <property type="entry name" value="AraC-bd"/>
</dbReference>
<dbReference type="InterPro" id="IPR050204">
    <property type="entry name" value="AraC_XylS_family_regulators"/>
</dbReference>
<keyword evidence="6" id="KW-1185">Reference proteome</keyword>
<sequence length="266" mass="30123">MNSYLPIDSGFAHIDEVHNEDHHAHEEYVITLMLAGYVTFKGEQNVNIKPGMLTLVPSGMAHALIQGKNMQVHWLSFAPYALRLDENHELMRPFAQVRQGALPIFKLSPQRLDYVINLFTEIQHELMAGKSSKVLESLVCLILNEAGKASKLTQVDFGAETKVSKAIQYIQSHSCEGISLKDVAAALHTSPAHLATQVKQSTGYTVGQWITRHRLKRAMDLLANTDEKIEQIGLNLGWQDVTHFIRQFKKFTQQTPAAWRREQKRK</sequence>
<evidence type="ECO:0000256" key="3">
    <source>
        <dbReference type="ARBA" id="ARBA00023163"/>
    </source>
</evidence>
<dbReference type="KEGG" id="tvd:SG34_031080"/>
<reference evidence="5 6" key="2">
    <citation type="journal article" date="2022" name="Mar. Drugs">
        <title>Bioassay-Guided Fractionation Leads to the Detection of Cholic Acid Generated by the Rare Thalassomonas sp.</title>
        <authorList>
            <person name="Pheiffer F."/>
            <person name="Schneider Y.K."/>
            <person name="Hansen E.H."/>
            <person name="Andersen J.H."/>
            <person name="Isaksson J."/>
            <person name="Busche T."/>
            <person name="R C."/>
            <person name="Kalinowski J."/>
            <person name="Zyl L.V."/>
            <person name="Trindade M."/>
        </authorList>
    </citation>
    <scope>NUCLEOTIDE SEQUENCE [LARGE SCALE GENOMIC DNA]</scope>
    <source>
        <strain evidence="5 6">XOM25</strain>
    </source>
</reference>
<dbReference type="GO" id="GO:0003700">
    <property type="term" value="F:DNA-binding transcription factor activity"/>
    <property type="evidence" value="ECO:0007669"/>
    <property type="project" value="InterPro"/>
</dbReference>
<dbReference type="AlphaFoldDB" id="A0AAF0CEG5"/>
<organism evidence="5 6">
    <name type="scientific">Thalassomonas viridans</name>
    <dbReference type="NCBI Taxonomy" id="137584"/>
    <lineage>
        <taxon>Bacteria</taxon>
        <taxon>Pseudomonadati</taxon>
        <taxon>Pseudomonadota</taxon>
        <taxon>Gammaproteobacteria</taxon>
        <taxon>Alteromonadales</taxon>
        <taxon>Colwelliaceae</taxon>
        <taxon>Thalassomonas</taxon>
    </lineage>
</organism>
<dbReference type="PANTHER" id="PTHR46796">
    <property type="entry name" value="HTH-TYPE TRANSCRIPTIONAL ACTIVATOR RHAS-RELATED"/>
    <property type="match status" value="1"/>
</dbReference>
<dbReference type="CDD" id="cd02208">
    <property type="entry name" value="cupin_RmlC-like"/>
    <property type="match status" value="1"/>
</dbReference>
<evidence type="ECO:0000256" key="2">
    <source>
        <dbReference type="ARBA" id="ARBA00023125"/>
    </source>
</evidence>
<dbReference type="SUPFAM" id="SSF51215">
    <property type="entry name" value="Regulatory protein AraC"/>
    <property type="match status" value="1"/>
</dbReference>
<accession>A0AAF0CEG5</accession>
<evidence type="ECO:0000256" key="1">
    <source>
        <dbReference type="ARBA" id="ARBA00023015"/>
    </source>
</evidence>
<protein>
    <submittedName>
        <fullName evidence="5">Helix-turn-helix transcriptional regulator</fullName>
    </submittedName>
</protein>
<dbReference type="RefSeq" id="WP_044841071.1">
    <property type="nucleotide sequence ID" value="NZ_CP059734.1"/>
</dbReference>
<dbReference type="SMART" id="SM00342">
    <property type="entry name" value="HTH_ARAC"/>
    <property type="match status" value="1"/>
</dbReference>
<dbReference type="InterPro" id="IPR037923">
    <property type="entry name" value="HTH-like"/>
</dbReference>
<dbReference type="InterPro" id="IPR009057">
    <property type="entry name" value="Homeodomain-like_sf"/>
</dbReference>
<dbReference type="Gene3D" id="1.10.10.60">
    <property type="entry name" value="Homeodomain-like"/>
    <property type="match status" value="2"/>
</dbReference>
<proteinExistence type="predicted"/>
<gene>
    <name evidence="5" type="ORF">SG34_031080</name>
</gene>
<keyword evidence="1" id="KW-0805">Transcription regulation</keyword>
<evidence type="ECO:0000313" key="6">
    <source>
        <dbReference type="Proteomes" id="UP000032352"/>
    </source>
</evidence>
<dbReference type="Proteomes" id="UP000032352">
    <property type="component" value="Chromosome pTvir"/>
</dbReference>
<dbReference type="Pfam" id="PF12833">
    <property type="entry name" value="HTH_18"/>
    <property type="match status" value="1"/>
</dbReference>
<dbReference type="EMBL" id="CP059734">
    <property type="protein sequence ID" value="WDE09210.1"/>
    <property type="molecule type" value="Genomic_DNA"/>
</dbReference>
<dbReference type="SUPFAM" id="SSF46689">
    <property type="entry name" value="Homeodomain-like"/>
    <property type="match status" value="2"/>
</dbReference>
<evidence type="ECO:0000313" key="5">
    <source>
        <dbReference type="EMBL" id="WDE09210.1"/>
    </source>
</evidence>
<keyword evidence="2" id="KW-0238">DNA-binding</keyword>
<name>A0AAF0CEG5_9GAMM</name>
<evidence type="ECO:0000259" key="4">
    <source>
        <dbReference type="PROSITE" id="PS01124"/>
    </source>
</evidence>
<dbReference type="GO" id="GO:0043565">
    <property type="term" value="F:sequence-specific DNA binding"/>
    <property type="evidence" value="ECO:0007669"/>
    <property type="project" value="InterPro"/>
</dbReference>
<reference evidence="5 6" key="1">
    <citation type="journal article" date="2015" name="Genome Announc.">
        <title>Draft Genome Sequences of Marine Isolates of Thalassomonas viridans and Thalassomonas actiniarum.</title>
        <authorList>
            <person name="Olonade I."/>
            <person name="van Zyl L.J."/>
            <person name="Trindade M."/>
        </authorList>
    </citation>
    <scope>NUCLEOTIDE SEQUENCE [LARGE SCALE GENOMIC DNA]</scope>
    <source>
        <strain evidence="5 6">XOM25</strain>
    </source>
</reference>
<dbReference type="Pfam" id="PF02311">
    <property type="entry name" value="AraC_binding"/>
    <property type="match status" value="1"/>
</dbReference>
<keyword evidence="3" id="KW-0804">Transcription</keyword>